<dbReference type="AlphaFoldDB" id="A0A965ZKF5"/>
<dbReference type="InterPro" id="IPR037524">
    <property type="entry name" value="PA14/GLEYA"/>
</dbReference>
<dbReference type="PROSITE" id="PS51820">
    <property type="entry name" value="PA14"/>
    <property type="match status" value="1"/>
</dbReference>
<reference evidence="2" key="1">
    <citation type="submission" date="2020-01" db="EMBL/GenBank/DDBJ databases">
        <authorList>
            <person name="Seo Y.L."/>
        </authorList>
    </citation>
    <scope>NUCLEOTIDE SEQUENCE</scope>
    <source>
        <strain evidence="2">R11</strain>
    </source>
</reference>
<dbReference type="SMART" id="SM00758">
    <property type="entry name" value="PA14"/>
    <property type="match status" value="1"/>
</dbReference>
<reference evidence="2" key="2">
    <citation type="submission" date="2020-10" db="EMBL/GenBank/DDBJ databases">
        <title>Mucilaginibacter sp. nov., isolated from soil.</title>
        <authorList>
            <person name="Jeon C.O."/>
        </authorList>
    </citation>
    <scope>NUCLEOTIDE SEQUENCE</scope>
    <source>
        <strain evidence="2">R11</strain>
    </source>
</reference>
<proteinExistence type="predicted"/>
<evidence type="ECO:0000259" key="1">
    <source>
        <dbReference type="PROSITE" id="PS51820"/>
    </source>
</evidence>
<sequence length="1037" mass="112961">MSQSNSLCNCGCCEGVGVLTPEDTTNFPGLSALKYRVGRHYSFKESMLASISTFPALSSLTARSDDDMAIATLDSWAMVLDVLSFYQERIINEGYLRTATERLSVLELAKHISYRLKPGAAASTFFAFSMNEAPGAPLTAVIPVGTKIQSVPEQGQLPQTFETVEQIEAHVDWNSIKLQTRKRFIPAFGDDEIYLDGIVTGLQLGDGLLMIGDERANNVGNENWDFRKVKELSPDKDLNITKVTFDRGLGVTINDKKVNPAAKNFKIYALKQKASLFGYNAPDFKTLSGTIKNQFLPPGLTGDYFNGIAFDHYVFSRTDGNINFNWGAGSPNPVINADNFSVRWTGLILAPVSAPITFYTTSDDGVRLWVNDQSVFQSWVDQTNGENSGTITLQGGQFYNFRLEYYEHGGSAVITLGWSWPGVGRTIIPAQYFNATNYNDWPGYSISAISQEDYAIYLDALYPKIVKDSWLVISTGAYQEVYNVADVNESSRKGFTLALKTTKVNLLGENLVEQFDTHVRDAVVYAQSEELQITEMPVDDAIVDYQTITLTNLMPGLYAGQNIIFTGKRMRFQITTATGKPLFEVENNLTATRNLSIDDQLIILQKAESISPALERWTLQDSGGFVGTIEVSPNTYTLLPSSATDDAVSELHIIKSIVPGADPTTIILNEKLVNFFDPATVGINANIAASTHGETKTETLGSGDSSKVFQKFALKQSPLTYVSDVSASGVKSTLQVRVNDILWKEVPSFYGIQPKEKVFITSVADDGTVTIEFGDGITGARLPTGTGNVAATYRVGIGSGGLLKAGQLSMLLTPQLGVNKVANPLATSGAADPETLDDARENSPITVLTLDRIVSVKDFENFTRAFAGIGKALAEMIWNGNEQEVYITIAGADTQPVDELSDLYKNLVLAVQASGHNYTTVSIHSYNPITFSVVAGIKTDADYLFDKVKEQVILALQQAFSFESRAFGQDVTLAEVMTVIQSVKGVIYVDINSLDGADPFSASGSQRIVSNTATLQNGSIVSAQLLTINEITINQIL</sequence>
<protein>
    <submittedName>
        <fullName evidence="2">Baseplate assembly protein</fullName>
    </submittedName>
</protein>
<dbReference type="EMBL" id="WWEO01000045">
    <property type="protein sequence ID" value="NCD71697.1"/>
    <property type="molecule type" value="Genomic_DNA"/>
</dbReference>
<evidence type="ECO:0000313" key="3">
    <source>
        <dbReference type="Proteomes" id="UP000638732"/>
    </source>
</evidence>
<dbReference type="Pfam" id="PF07691">
    <property type="entry name" value="PA14"/>
    <property type="match status" value="1"/>
</dbReference>
<accession>A0A965ZKF5</accession>
<evidence type="ECO:0000313" key="2">
    <source>
        <dbReference type="EMBL" id="NCD71697.1"/>
    </source>
</evidence>
<gene>
    <name evidence="2" type="ORF">GSY63_20190</name>
</gene>
<feature type="domain" description="PA14" evidence="1">
    <location>
        <begin position="295"/>
        <end position="432"/>
    </location>
</feature>
<dbReference type="Proteomes" id="UP000638732">
    <property type="component" value="Unassembled WGS sequence"/>
</dbReference>
<dbReference type="SUPFAM" id="SSF56988">
    <property type="entry name" value="Anthrax protective antigen"/>
    <property type="match status" value="1"/>
</dbReference>
<comment type="caution">
    <text evidence="2">The sequence shown here is derived from an EMBL/GenBank/DDBJ whole genome shotgun (WGS) entry which is preliminary data.</text>
</comment>
<dbReference type="NCBIfam" id="TIGR02243">
    <property type="entry name" value="putative baseplate assembly protein"/>
    <property type="match status" value="1"/>
</dbReference>
<dbReference type="Gene3D" id="3.90.182.10">
    <property type="entry name" value="Toxin - Anthrax Protective Antigen,domain 1"/>
    <property type="match status" value="1"/>
</dbReference>
<organism evidence="2 3">
    <name type="scientific">Mucilaginibacter agri</name>
    <dbReference type="NCBI Taxonomy" id="2695265"/>
    <lineage>
        <taxon>Bacteria</taxon>
        <taxon>Pseudomonadati</taxon>
        <taxon>Bacteroidota</taxon>
        <taxon>Sphingobacteriia</taxon>
        <taxon>Sphingobacteriales</taxon>
        <taxon>Sphingobacteriaceae</taxon>
        <taxon>Mucilaginibacter</taxon>
    </lineage>
</organism>
<dbReference type="InterPro" id="IPR011658">
    <property type="entry name" value="PA14_dom"/>
</dbReference>
<keyword evidence="3" id="KW-1185">Reference proteome</keyword>
<dbReference type="InterPro" id="IPR011749">
    <property type="entry name" value="CHP02243"/>
</dbReference>
<name>A0A965ZKF5_9SPHI</name>